<dbReference type="InterPro" id="IPR022496">
    <property type="entry name" value="T6A_TsaB"/>
</dbReference>
<keyword evidence="4" id="KW-1185">Reference proteome</keyword>
<dbReference type="Proteomes" id="UP000198885">
    <property type="component" value="Unassembled WGS sequence"/>
</dbReference>
<dbReference type="RefSeq" id="WP_092689924.1">
    <property type="nucleotide sequence ID" value="NZ_FOGU01000003.1"/>
</dbReference>
<protein>
    <submittedName>
        <fullName evidence="3">tRNA threonylcarbamoyl adenosine modification protein YeaZ</fullName>
    </submittedName>
</protein>
<dbReference type="SUPFAM" id="SSF53067">
    <property type="entry name" value="Actin-like ATPase domain"/>
    <property type="match status" value="1"/>
</dbReference>
<gene>
    <name evidence="3" type="ORF">SAMN04490244_103111</name>
</gene>
<dbReference type="GO" id="GO:0002949">
    <property type="term" value="P:tRNA threonylcarbamoyladenosine modification"/>
    <property type="evidence" value="ECO:0007669"/>
    <property type="project" value="InterPro"/>
</dbReference>
<evidence type="ECO:0000256" key="1">
    <source>
        <dbReference type="SAM" id="MobiDB-lite"/>
    </source>
</evidence>
<feature type="region of interest" description="Disordered" evidence="1">
    <location>
        <begin position="194"/>
        <end position="223"/>
    </location>
</feature>
<dbReference type="NCBIfam" id="TIGR03725">
    <property type="entry name" value="T6A_YeaZ"/>
    <property type="match status" value="1"/>
</dbReference>
<dbReference type="EMBL" id="FOGU01000003">
    <property type="protein sequence ID" value="SER82013.1"/>
    <property type="molecule type" value="Genomic_DNA"/>
</dbReference>
<evidence type="ECO:0000313" key="3">
    <source>
        <dbReference type="EMBL" id="SER82013.1"/>
    </source>
</evidence>
<dbReference type="InterPro" id="IPR043129">
    <property type="entry name" value="ATPase_NBD"/>
</dbReference>
<dbReference type="InterPro" id="IPR000905">
    <property type="entry name" value="Gcp-like_dom"/>
</dbReference>
<name>A0A1H9SCB1_9RHOB</name>
<dbReference type="STRING" id="641238.SAMN04490244_103111"/>
<evidence type="ECO:0000259" key="2">
    <source>
        <dbReference type="Pfam" id="PF00814"/>
    </source>
</evidence>
<dbReference type="Pfam" id="PF00814">
    <property type="entry name" value="TsaD"/>
    <property type="match status" value="1"/>
</dbReference>
<sequence length="223" mass="23157">MDAPLLAFDTSAAHCAAVVVREGRVVQQAFEPMARGQAEALMPLLERLLQAERLAWRDLGAIGVGIGPGNFTGIRISVSAARGLALGLGVPAIGLSTFELMLDGAGLPSASDLVSVAAPRDRAYVQRFAHGRPVDGPELIDLGTPTEFTLPPETRVVGYEAQAIARATGATGDEAEIDDLPARLAAVLTRKAAEGAPAKRPAPLYVRPADAAPSRDAPPEILA</sequence>
<organism evidence="3 4">
    <name type="scientific">Tranquillimonas rosea</name>
    <dbReference type="NCBI Taxonomy" id="641238"/>
    <lineage>
        <taxon>Bacteria</taxon>
        <taxon>Pseudomonadati</taxon>
        <taxon>Pseudomonadota</taxon>
        <taxon>Alphaproteobacteria</taxon>
        <taxon>Rhodobacterales</taxon>
        <taxon>Roseobacteraceae</taxon>
        <taxon>Tranquillimonas</taxon>
    </lineage>
</organism>
<reference evidence="3 4" key="1">
    <citation type="submission" date="2016-10" db="EMBL/GenBank/DDBJ databases">
        <authorList>
            <person name="de Groot N.N."/>
        </authorList>
    </citation>
    <scope>NUCLEOTIDE SEQUENCE [LARGE SCALE GENOMIC DNA]</scope>
    <source>
        <strain evidence="3 4">DSM 23042</strain>
    </source>
</reference>
<evidence type="ECO:0000313" key="4">
    <source>
        <dbReference type="Proteomes" id="UP000198885"/>
    </source>
</evidence>
<proteinExistence type="predicted"/>
<feature type="domain" description="Gcp-like" evidence="2">
    <location>
        <begin position="34"/>
        <end position="108"/>
    </location>
</feature>
<dbReference type="Gene3D" id="3.30.420.40">
    <property type="match status" value="1"/>
</dbReference>
<dbReference type="AlphaFoldDB" id="A0A1H9SCB1"/>
<dbReference type="OrthoDB" id="9809995at2"/>
<accession>A0A1H9SCB1</accession>